<evidence type="ECO:0000313" key="22">
    <source>
        <dbReference type="Proteomes" id="UP000007879"/>
    </source>
</evidence>
<feature type="domain" description="Phosphoacetylglucosamine mutase AMG1" evidence="20">
    <location>
        <begin position="238"/>
        <end position="336"/>
    </location>
</feature>
<feature type="binding site" evidence="16">
    <location>
        <position position="331"/>
    </location>
    <ligand>
        <name>Mg(2+)</name>
        <dbReference type="ChEBI" id="CHEBI:18420"/>
    </ligand>
</feature>
<feature type="domain" description="Alpha-D-phosphohexomutase alpha/beta/alpha" evidence="18">
    <location>
        <begin position="158"/>
        <end position="228"/>
    </location>
</feature>
<dbReference type="PANTHER" id="PTHR45955:SF1">
    <property type="entry name" value="PHOSPHOACETYLGLUCOSAMINE MUTASE"/>
    <property type="match status" value="1"/>
</dbReference>
<dbReference type="EC" id="5.4.2.3" evidence="4 13"/>
<keyword evidence="5" id="KW-0597">Phosphoprotein</keyword>
<sequence length="596" mass="65667">MKACFIMISFTAGYCMQSNPYFVSINSLPDNYSVHETDICLFLPLCDFLKIMEAIIEGFVTEDRARFPNGPPKKFSYGTAGFRERANLLECVLFRASVIAGLRSRAARGSIGIVITASHNPVEDNGVKFVDTRGEMLIPEWESVASEIANATNSDLKEVIMSTVNKYSLNDINYNPVIQIARDTRPSSDGLLALLKDGLQLLGVRYTDHGLLTTPQLHFIVKSHNSQCSYGQPTPLGYYQKLSKAFRSLMSQVVSDSKPVMKLDAANGVGAGRVIELLEHIGDIMNIEVYNDGTNGELNYMCGADFVKASQVAPNGVPIVPGGCYVSFDGDADRIVFWYCSKDGGKFVLLDGDRIASLMAMFIKDHLLTLSLKLNMSVIQTAYANGSSTTYIQETLDIPVTFTETGVKYLQRKAQEFDIGIFFEANGHGTVLYSDTAVERIKAFVHNEKLSDDVRSSGKALLDLIDLTNQTTGDSISDMLIVQVILSHKKWSFDDWANLYTDLPNEQIKVKVKDRQVIKTADEERKCVKPDGLQDLIDKLVNTVSKGRSFVRPSGTEDIVRVYAEAETKEEAHSLGIAVAQSVFELAGGIGTKPVL</sequence>
<evidence type="ECO:0000256" key="9">
    <source>
        <dbReference type="ARBA" id="ARBA00023235"/>
    </source>
</evidence>
<evidence type="ECO:0000256" key="12">
    <source>
        <dbReference type="ARBA" id="ARBA00070218"/>
    </source>
</evidence>
<comment type="function">
    <text evidence="11 13">Catalyzes the conversion of GlcNAc-6-P into GlcNAc-1-P during the synthesis of uridine diphosphate/UDP-GlcNAc, a sugar nucleotide critical to multiple glycosylation pathways including protein N- and O-glycosylation.</text>
</comment>
<evidence type="ECO:0000259" key="18">
    <source>
        <dbReference type="Pfam" id="PF02878"/>
    </source>
</evidence>
<dbReference type="Proteomes" id="UP000007879">
    <property type="component" value="Unassembled WGS sequence"/>
</dbReference>
<dbReference type="UniPathway" id="UPA00113">
    <property type="reaction ID" value="UER00530"/>
</dbReference>
<keyword evidence="10" id="KW-0119">Carbohydrate metabolism</keyword>
<dbReference type="PANTHER" id="PTHR45955">
    <property type="entry name" value="PHOSPHOACETYLGLUCOSAMINE MUTASE"/>
    <property type="match status" value="1"/>
</dbReference>
<dbReference type="SUPFAM" id="SSF55957">
    <property type="entry name" value="Phosphoglucomutase, C-terminal domain"/>
    <property type="match status" value="1"/>
</dbReference>
<keyword evidence="7 13" id="KW-0460">Magnesium</keyword>
<evidence type="ECO:0000256" key="8">
    <source>
        <dbReference type="ARBA" id="ARBA00022990"/>
    </source>
</evidence>
<evidence type="ECO:0000259" key="19">
    <source>
        <dbReference type="Pfam" id="PF21404"/>
    </source>
</evidence>
<dbReference type="InterPro" id="IPR005843">
    <property type="entry name" value="A-D-PHexomutase_C"/>
</dbReference>
<dbReference type="OrthoDB" id="1928at2759"/>
<evidence type="ECO:0000256" key="13">
    <source>
        <dbReference type="PIRNR" id="PIRNR016408"/>
    </source>
</evidence>
<dbReference type="Gene3D" id="3.30.310.50">
    <property type="entry name" value="Alpha-D-phosphohexomutase, C-terminal domain"/>
    <property type="match status" value="1"/>
</dbReference>
<gene>
    <name evidence="21" type="primary">100641584</name>
</gene>
<dbReference type="Pfam" id="PF21404">
    <property type="entry name" value="AMG1_III"/>
    <property type="match status" value="1"/>
</dbReference>
<keyword evidence="22" id="KW-1185">Reference proteome</keyword>
<dbReference type="Pfam" id="PF00408">
    <property type="entry name" value="PGM_PMM_IV"/>
    <property type="match status" value="1"/>
</dbReference>
<dbReference type="InterPro" id="IPR016657">
    <property type="entry name" value="PAGM"/>
</dbReference>
<dbReference type="KEGG" id="aqu:100641584"/>
<evidence type="ECO:0000313" key="21">
    <source>
        <dbReference type="EnsemblMetazoa" id="Aqu2.1.40727_001"/>
    </source>
</evidence>
<dbReference type="InterPro" id="IPR005844">
    <property type="entry name" value="A-D-PHexomutase_a/b/a-I"/>
</dbReference>
<dbReference type="FunFam" id="3.40.120.10:FF:000015">
    <property type="entry name" value="Phosphoacetylglucosamine mutase"/>
    <property type="match status" value="1"/>
</dbReference>
<evidence type="ECO:0000256" key="14">
    <source>
        <dbReference type="PIRSR" id="PIRSR016408-1"/>
    </source>
</evidence>
<feature type="binding site" evidence="16">
    <location>
        <position position="329"/>
    </location>
    <ligand>
        <name>Mg(2+)</name>
        <dbReference type="ChEBI" id="CHEBI:18420"/>
    </ligand>
</feature>
<protein>
    <recommendedName>
        <fullName evidence="12 13">Phosphoacetylglucosamine mutase</fullName>
        <shortName evidence="13">PAGM</shortName>
        <ecNumber evidence="4 13">5.4.2.3</ecNumber>
    </recommendedName>
    <alternativeName>
        <fullName evidence="13">Acetylglucosamine phosphomutase</fullName>
    </alternativeName>
    <alternativeName>
        <fullName evidence="13">N-acetylglucosamine-phosphate mutase</fullName>
    </alternativeName>
</protein>
<dbReference type="CDD" id="cd03086">
    <property type="entry name" value="PGM3"/>
    <property type="match status" value="1"/>
</dbReference>
<dbReference type="PROSITE" id="PS00710">
    <property type="entry name" value="PGM_PMM"/>
    <property type="match status" value="1"/>
</dbReference>
<dbReference type="GO" id="GO:0000287">
    <property type="term" value="F:magnesium ion binding"/>
    <property type="evidence" value="ECO:0007669"/>
    <property type="project" value="InterPro"/>
</dbReference>
<evidence type="ECO:0000256" key="7">
    <source>
        <dbReference type="ARBA" id="ARBA00022842"/>
    </source>
</evidence>
<organism evidence="21">
    <name type="scientific">Amphimedon queenslandica</name>
    <name type="common">Sponge</name>
    <dbReference type="NCBI Taxonomy" id="400682"/>
    <lineage>
        <taxon>Eukaryota</taxon>
        <taxon>Metazoa</taxon>
        <taxon>Porifera</taxon>
        <taxon>Demospongiae</taxon>
        <taxon>Heteroscleromorpha</taxon>
        <taxon>Haplosclerida</taxon>
        <taxon>Niphatidae</taxon>
        <taxon>Amphimedon</taxon>
    </lineage>
</organism>
<dbReference type="InterPro" id="IPR016066">
    <property type="entry name" value="A-D-PHexomutase_CS"/>
</dbReference>
<dbReference type="InterPro" id="IPR036900">
    <property type="entry name" value="A-D-PHexomutase_C_sf"/>
</dbReference>
<comment type="catalytic activity">
    <reaction evidence="1 13">
        <text>N-acetyl-alpha-D-glucosamine 1-phosphate = N-acetyl-D-glucosamine 6-phosphate</text>
        <dbReference type="Rhea" id="RHEA:23804"/>
        <dbReference type="ChEBI" id="CHEBI:57513"/>
        <dbReference type="ChEBI" id="CHEBI:57776"/>
        <dbReference type="EC" id="5.4.2.3"/>
    </reaction>
</comment>
<evidence type="ECO:0000256" key="5">
    <source>
        <dbReference type="ARBA" id="ARBA00022553"/>
    </source>
</evidence>
<feature type="domain" description="Alpha-D-phosphohexomutase alpha/beta/alpha" evidence="18">
    <location>
        <begin position="109"/>
        <end position="149"/>
    </location>
</feature>
<dbReference type="AlphaFoldDB" id="A0A1X7VL00"/>
<evidence type="ECO:0000256" key="6">
    <source>
        <dbReference type="ARBA" id="ARBA00022723"/>
    </source>
</evidence>
<feature type="binding site" evidence="15">
    <location>
        <begin position="424"/>
        <end position="426"/>
    </location>
    <ligand>
        <name>substrate</name>
    </ligand>
</feature>
<dbReference type="FunFam" id="3.30.310.50:FF:000003">
    <property type="entry name" value="Phosphoacetylglucosamine mutase"/>
    <property type="match status" value="1"/>
</dbReference>
<dbReference type="InterPro" id="IPR016055">
    <property type="entry name" value="A-D-PHexomutase_a/b/a-I/II/III"/>
</dbReference>
<proteinExistence type="inferred from homology"/>
<dbReference type="Pfam" id="PF21405">
    <property type="entry name" value="AMG1_II"/>
    <property type="match status" value="1"/>
</dbReference>
<name>A0A1X7VL00_AMPQE</name>
<dbReference type="InParanoid" id="A0A1X7VL00"/>
<dbReference type="eggNOG" id="KOG2537">
    <property type="taxonomic scope" value="Eukaryota"/>
</dbReference>
<dbReference type="InterPro" id="IPR049022">
    <property type="entry name" value="AMG1_III"/>
</dbReference>
<evidence type="ECO:0000256" key="11">
    <source>
        <dbReference type="ARBA" id="ARBA00060228"/>
    </source>
</evidence>
<dbReference type="STRING" id="400682.A0A1X7VL00"/>
<dbReference type="InterPro" id="IPR049023">
    <property type="entry name" value="AMG1_II"/>
</dbReference>
<dbReference type="GO" id="GO:0004610">
    <property type="term" value="F:phosphoacetylglucosamine mutase activity"/>
    <property type="evidence" value="ECO:0007669"/>
    <property type="project" value="UniProtKB-UniRule"/>
</dbReference>
<dbReference type="PIRSF" id="PIRSF016408">
    <property type="entry name" value="PAGM"/>
    <property type="match status" value="1"/>
</dbReference>
<dbReference type="SUPFAM" id="SSF53738">
    <property type="entry name" value="Phosphoglucomutase, first 3 domains"/>
    <property type="match status" value="4"/>
</dbReference>
<evidence type="ECO:0000256" key="15">
    <source>
        <dbReference type="PIRSR" id="PIRSR016408-2"/>
    </source>
</evidence>
<feature type="domain" description="Alpha-D-phosphohexomutase C-terminal" evidence="17">
    <location>
        <begin position="508"/>
        <end position="575"/>
    </location>
</feature>
<evidence type="ECO:0000256" key="4">
    <source>
        <dbReference type="ARBA" id="ARBA00012731"/>
    </source>
</evidence>
<feature type="binding site" evidence="16">
    <location>
        <position position="333"/>
    </location>
    <ligand>
        <name>Mg(2+)</name>
        <dbReference type="ChEBI" id="CHEBI:18420"/>
    </ligand>
</feature>
<comment type="pathway">
    <text evidence="2 13">Nucleotide-sugar biosynthesis; UDP-N-acetyl-alpha-D-glucosamine biosynthesis; N-acetyl-alpha-D-glucosamine 1-phosphate from alpha-D-glucosamine 6-phosphate (route I): step 2/2.</text>
</comment>
<reference evidence="22" key="1">
    <citation type="journal article" date="2010" name="Nature">
        <title>The Amphimedon queenslandica genome and the evolution of animal complexity.</title>
        <authorList>
            <person name="Srivastava M."/>
            <person name="Simakov O."/>
            <person name="Chapman J."/>
            <person name="Fahey B."/>
            <person name="Gauthier M.E."/>
            <person name="Mitros T."/>
            <person name="Richards G.S."/>
            <person name="Conaco C."/>
            <person name="Dacre M."/>
            <person name="Hellsten U."/>
            <person name="Larroux C."/>
            <person name="Putnam N.H."/>
            <person name="Stanke M."/>
            <person name="Adamska M."/>
            <person name="Darling A."/>
            <person name="Degnan S.M."/>
            <person name="Oakley T.H."/>
            <person name="Plachetzki D.C."/>
            <person name="Zhai Y."/>
            <person name="Adamski M."/>
            <person name="Calcino A."/>
            <person name="Cummins S.F."/>
            <person name="Goodstein D.M."/>
            <person name="Harris C."/>
            <person name="Jackson D.J."/>
            <person name="Leys S.P."/>
            <person name="Shu S."/>
            <person name="Woodcroft B.J."/>
            <person name="Vervoort M."/>
            <person name="Kosik K.S."/>
            <person name="Manning G."/>
            <person name="Degnan B.M."/>
            <person name="Rokhsar D.S."/>
        </authorList>
    </citation>
    <scope>NUCLEOTIDE SEQUENCE [LARGE SCALE GENOMIC DNA]</scope>
</reference>
<feature type="domain" description="Phosphoacetylglucosamine mutase AMG1" evidence="19">
    <location>
        <begin position="351"/>
        <end position="491"/>
    </location>
</feature>
<evidence type="ECO:0000256" key="2">
    <source>
        <dbReference type="ARBA" id="ARBA00004865"/>
    </source>
</evidence>
<comment type="cofactor">
    <cofactor evidence="13 16">
        <name>Mg(2+)</name>
        <dbReference type="ChEBI" id="CHEBI:18420"/>
    </cofactor>
    <text evidence="13 16">Binds 1 Mg(2+) ion per subunit.</text>
</comment>
<dbReference type="GO" id="GO:0005975">
    <property type="term" value="P:carbohydrate metabolic process"/>
    <property type="evidence" value="ECO:0007669"/>
    <property type="project" value="InterPro"/>
</dbReference>
<evidence type="ECO:0000256" key="3">
    <source>
        <dbReference type="ARBA" id="ARBA00010231"/>
    </source>
</evidence>
<accession>A0A1X7VL00</accession>
<evidence type="ECO:0000256" key="16">
    <source>
        <dbReference type="PIRSR" id="PIRSR016408-3"/>
    </source>
</evidence>
<dbReference type="EnsemblMetazoa" id="Aqu2.1.40727_001">
    <property type="protein sequence ID" value="Aqu2.1.40727_001"/>
    <property type="gene ID" value="Aqu2.1.40727"/>
</dbReference>
<evidence type="ECO:0000259" key="17">
    <source>
        <dbReference type="Pfam" id="PF00408"/>
    </source>
</evidence>
<keyword evidence="8" id="KW-0007">Acetylation</keyword>
<feature type="binding site" evidence="15">
    <location>
        <begin position="552"/>
        <end position="556"/>
    </location>
    <ligand>
        <name>substrate</name>
    </ligand>
</feature>
<comment type="similarity">
    <text evidence="3 13">Belongs to the phosphohexose mutase family.</text>
</comment>
<feature type="active site" description="Phosphoserine intermediate" evidence="14">
    <location>
        <position position="118"/>
    </location>
</feature>
<keyword evidence="6 13" id="KW-0479">Metal-binding</keyword>
<dbReference type="Pfam" id="PF02878">
    <property type="entry name" value="PGM_PMM_I"/>
    <property type="match status" value="2"/>
</dbReference>
<feature type="binding site" evidence="15">
    <location>
        <position position="561"/>
    </location>
    <ligand>
        <name>substrate</name>
    </ligand>
</feature>
<dbReference type="FunFam" id="3.40.120.10:FF:000013">
    <property type="entry name" value="Phosphoacetylglucosamine mutase"/>
    <property type="match status" value="1"/>
</dbReference>
<dbReference type="GO" id="GO:0006048">
    <property type="term" value="P:UDP-N-acetylglucosamine biosynthetic process"/>
    <property type="evidence" value="ECO:0007669"/>
    <property type="project" value="UniProtKB-UniRule"/>
</dbReference>
<evidence type="ECO:0000256" key="10">
    <source>
        <dbReference type="ARBA" id="ARBA00023277"/>
    </source>
</evidence>
<evidence type="ECO:0000259" key="20">
    <source>
        <dbReference type="Pfam" id="PF21405"/>
    </source>
</evidence>
<reference evidence="21" key="2">
    <citation type="submission" date="2017-05" db="UniProtKB">
        <authorList>
            <consortium name="EnsemblMetazoa"/>
        </authorList>
    </citation>
    <scope>IDENTIFICATION</scope>
</reference>
<evidence type="ECO:0000256" key="1">
    <source>
        <dbReference type="ARBA" id="ARBA00000558"/>
    </source>
</evidence>
<dbReference type="EnsemblMetazoa" id="XM_020008847.1">
    <property type="protein sequence ID" value="XP_019864406.1"/>
    <property type="gene ID" value="LOC100641584"/>
</dbReference>
<feature type="binding site" description="via phosphate group" evidence="16">
    <location>
        <position position="118"/>
    </location>
    <ligand>
        <name>Mg(2+)</name>
        <dbReference type="ChEBI" id="CHEBI:18420"/>
    </ligand>
</feature>
<dbReference type="Gene3D" id="3.40.120.10">
    <property type="entry name" value="Alpha-D-Glucose-1,6-Bisphosphate, subunit A, domain 3"/>
    <property type="match status" value="3"/>
</dbReference>
<keyword evidence="9 13" id="KW-0413">Isomerase</keyword>